<dbReference type="PANTHER" id="PTHR22028">
    <property type="entry name" value="SFI1 SPINDLE BODY DOMAIN-CONTAINING PROTEIN-RELATED"/>
    <property type="match status" value="1"/>
</dbReference>
<gene>
    <name evidence="2" type="ORF">HKI87_09g57920</name>
</gene>
<feature type="region of interest" description="Disordered" evidence="1">
    <location>
        <begin position="2058"/>
        <end position="2080"/>
    </location>
</feature>
<evidence type="ECO:0000313" key="2">
    <source>
        <dbReference type="EMBL" id="WZN64237.1"/>
    </source>
</evidence>
<dbReference type="Proteomes" id="UP001472866">
    <property type="component" value="Chromosome 09"/>
</dbReference>
<evidence type="ECO:0000256" key="1">
    <source>
        <dbReference type="SAM" id="MobiDB-lite"/>
    </source>
</evidence>
<protein>
    <recommendedName>
        <fullName evidence="4">Sfi1 spindle body domain-containing protein</fullName>
    </recommendedName>
</protein>
<feature type="region of interest" description="Disordered" evidence="1">
    <location>
        <begin position="151"/>
        <end position="207"/>
    </location>
</feature>
<accession>A0AAX4PD05</accession>
<dbReference type="PANTHER" id="PTHR22028:SF9">
    <property type="entry name" value="SFI1 SPINDLE BODY DOMAIN-CONTAINING PROTEIN"/>
    <property type="match status" value="1"/>
</dbReference>
<keyword evidence="3" id="KW-1185">Reference proteome</keyword>
<evidence type="ECO:0000313" key="3">
    <source>
        <dbReference type="Proteomes" id="UP001472866"/>
    </source>
</evidence>
<dbReference type="InterPro" id="IPR052270">
    <property type="entry name" value="CACF_protein"/>
</dbReference>
<name>A0AAX4PD05_9CHLO</name>
<organism evidence="2 3">
    <name type="scientific">Chloropicon roscoffensis</name>
    <dbReference type="NCBI Taxonomy" id="1461544"/>
    <lineage>
        <taxon>Eukaryota</taxon>
        <taxon>Viridiplantae</taxon>
        <taxon>Chlorophyta</taxon>
        <taxon>Chloropicophyceae</taxon>
        <taxon>Chloropicales</taxon>
        <taxon>Chloropicaceae</taxon>
        <taxon>Chloropicon</taxon>
    </lineage>
</organism>
<reference evidence="2 3" key="1">
    <citation type="submission" date="2024-03" db="EMBL/GenBank/DDBJ databases">
        <title>Complete genome sequence of the green alga Chloropicon roscoffensis RCC1871.</title>
        <authorList>
            <person name="Lemieux C."/>
            <person name="Pombert J.-F."/>
            <person name="Otis C."/>
            <person name="Turmel M."/>
        </authorList>
    </citation>
    <scope>NUCLEOTIDE SEQUENCE [LARGE SCALE GENOMIC DNA]</scope>
    <source>
        <strain evidence="2 3">RCC1871</strain>
    </source>
</reference>
<feature type="compositionally biased region" description="Basic and acidic residues" evidence="1">
    <location>
        <begin position="187"/>
        <end position="206"/>
    </location>
</feature>
<proteinExistence type="predicted"/>
<evidence type="ECO:0008006" key="4">
    <source>
        <dbReference type="Google" id="ProtNLM"/>
    </source>
</evidence>
<sequence>MVQREEFASPAVMVSPVRVGGGYVIPETPESVEKMSHDTLDLLASQDKSYSSHDFEILGEIIQGAETSSAGKRVTLTKILKSYDRTLSGHGIDCEKDTRLYRFILKLSLDPNPDWWAKYDAEMCRLLSSQADLVDDEEVAEVAWGAWKQTAAGRGGASNEPQPTPALREPSISSNKVSSIVGRWKSTAREKRHEREAKEKQEKEAAKVTAVVGRWKTTARERRQEREAKERQEKEAAKVSAVVGRWKTTARERRQEREAKATSVAKRWKLNARERRVEREAVEQWELAVDFSRRKLLREVLQAWYLHDVLLLSKAMNLLRSSTLRHHFDAWAYQVHKFEIVCARHLEGREDRFASRVLREWRQVTRLSQLDKISALKALTYWSYNRINTCMGLWVRAVKERKKSLKRSDTVYDASLKIRALAAWRSQGELGRKAREARVLSERHLEGRTLAKWRSRFFFCTERKHRIEGCLMRMRVFKRRATFSAWRGEVDYKRMMRDTLEHGVLRVKGVKLLYALNAWRMWYSGRMEVKGKLLAFGEMVKYRVQLSAWNSWLAFHNSRIEKEEVLLTCLSYMLGQKSARIVSAWYGYTQRQIHLREITQTLRGRIKSFNMEAVFSDWLGLVHATKDKLRRCAKALRARKLLYAFNGFCYVVSEMKIKRLKVKLCVKRLQKKEASKAMNTWIRHTKRSKHVKKVARMKVVKVKIMKAARFLINRRLAHHFERWRQLWIERLRERLSWMESRELIENQRLLRVFHKWILKKRKKDLTRKVLIHWQKALLSRCLMGWSTWSKTRAIKAKLMQTLIMKLKGNRCSHAFCAWMTYTRIKSRHRQIVESLRNKRVLHCFLLWKNTMLQTRYQTDQLQVIIMRWRKESLSRAFVGWVDGVVHSKEKRKQAKIALTYWLKRGMRKAFKTLRENALERRRAKYALTHLVFMSIAKAFRAWVYYIENKKRMARKGLKVIERMRVYGMRVAFDRWLLYIIEKEQERTRLENALACMRNSILKKGFASWLFRMEDKRNKLHNINVCVSFWRSRLKLMALRRWRERAEYQMHLEGVVRGCLVNLRNAALVKGLHGWLDYVSYAKEKKSNLVRALAFWRRQQISFFTLWKRYVDRKKANELRVRTNLKRLLFQRLFDMLIHWRSWMYKQHDKRRMMLHNIKHMTNRRLAKGFAAWRELIPWLVSKRKKARMAIGHWSLRIKLVFYLSWFNFTATMKMARVNERRSYLSKAMRAWVYACKRKIELAYILEVALMRWAHRETLGAWLKLKDNRIHSKLKRIAAAHFQSSRAASALRRWAGYVDEKAEKRREADRAIRHLQNSRLASSFAGWHTRSVARQEQSALIEKSIQRWRKAQQRHYFAFLLDVTRERREVRRMAVMGMMHSRLAKSFHFWSDFAYWEPLVRRAVNHWKGHEVVKSFAKWCSYTSYRQAKLIGISHFQRSCRTKVVYLWIEYAERERRKKENTRRAMQLFCRGMYAKGFFSWKDRVRVLASNRDKISRSLSLIRRNERRRCLDKWRAHVHRTHQKALASDHFRRTVRRSRLRMWVKNANFLRDRRQRCERLRHRATSRMRNLLSHQALDAWSAYSYRSRGLRRILHRVQKRRVVRALNSLVWYTDQQRNLRYAMARTFRKMLFRSFQGWSDRVSQKKQKTYVLQRRLRRHQGLVLQIVKRWSHMGLALPWSSWQAYVRARSYSRYAVRRAAHFHLSLIFHHWLRCAARLRELRDSVESFLSSMSSRKGRTVLREWRQASVDRISRREMLLQRCVLAMQSNTLTKTVYAWRSWCTLKIQRRKKLRVALQYFATVSLCKTFAVWRDEVNLIVQLRQIYLQRQLAIRKAVRAGEAKIRRKRWELVAATFMAWKLRAGTYKKLKRYMEFRLRRTEAQVFNLWKSCSILSRFRREILHRILWNKFQCEVLWLAGYYFERWSAASRLVREEQAMMKSAAHHHRMHLLAAVWQHWKLSMICADPLSAIKRTPTKFVGNATPDHVMQSVRSLSELVDRPRSERLEPFLQLTQRRRGGESGRPARTPRFDLGAPGSADQETSTFPILNMQSMYTTPVMNQRADGRTPGDEPGSSSQGPRTIARSMMKNYFMADDNNWY</sequence>
<dbReference type="EMBL" id="CP151509">
    <property type="protein sequence ID" value="WZN64237.1"/>
    <property type="molecule type" value="Genomic_DNA"/>
</dbReference>
<dbReference type="GO" id="GO:0019902">
    <property type="term" value="F:phosphatase binding"/>
    <property type="evidence" value="ECO:0007669"/>
    <property type="project" value="TreeGrafter"/>
</dbReference>
<feature type="region of interest" description="Disordered" evidence="1">
    <location>
        <begin position="2003"/>
        <end position="2044"/>
    </location>
</feature>